<keyword evidence="3" id="KW-1185">Reference proteome</keyword>
<evidence type="ECO:0000313" key="2">
    <source>
        <dbReference type="EMBL" id="MDQ0454311.1"/>
    </source>
</evidence>
<evidence type="ECO:0000256" key="1">
    <source>
        <dbReference type="SAM" id="Phobius"/>
    </source>
</evidence>
<sequence length="361" mass="38024">MALASNLSSRTGYGRGKGLAGLVMAALILLIGYRISLPGLDGSLLSGLSDDSSAALARVSVLALGPMPIINALGHFEILILILCSFAAGRRWVSASRLFAVLPVILALLVAGFQAYGVARALEHFGSTFGDLFVPVTILCLVGATALLMAFIHSQARRQIDGLWLLLAASFLLSLPHQMTGYLELLVSGAFTLQTFGVALAPVVLAVALTAFTVRALTAGISAEGVRTRLHLLIWPLLLTQLVLSYVWPFLIAAPPEMARILLPDSRFGASLMLAGANVPLVALFTLAYARDLAHRREESGGSKPSSAVLLLVIVLQILVLSGLKTLLPLANLPVDLDWLGLFITTAVLMCVSGLATAGKQ</sequence>
<dbReference type="Proteomes" id="UP001235269">
    <property type="component" value="Unassembled WGS sequence"/>
</dbReference>
<feature type="transmembrane region" description="Helical" evidence="1">
    <location>
        <begin position="309"/>
        <end position="327"/>
    </location>
</feature>
<name>A0ABU0IAK2_9HYPH</name>
<feature type="transmembrane region" description="Helical" evidence="1">
    <location>
        <begin position="339"/>
        <end position="358"/>
    </location>
</feature>
<evidence type="ECO:0008006" key="4">
    <source>
        <dbReference type="Google" id="ProtNLM"/>
    </source>
</evidence>
<keyword evidence="1" id="KW-0472">Membrane</keyword>
<dbReference type="Gene3D" id="1.10.3370.10">
    <property type="entry name" value="SecY subunit domain"/>
    <property type="match status" value="1"/>
</dbReference>
<dbReference type="RefSeq" id="WP_307156489.1">
    <property type="nucleotide sequence ID" value="NZ_JAUSWH010000001.1"/>
</dbReference>
<feature type="transmembrane region" description="Helical" evidence="1">
    <location>
        <begin position="268"/>
        <end position="289"/>
    </location>
</feature>
<keyword evidence="1" id="KW-1133">Transmembrane helix</keyword>
<feature type="transmembrane region" description="Helical" evidence="1">
    <location>
        <begin position="55"/>
        <end position="86"/>
    </location>
</feature>
<reference evidence="2 3" key="1">
    <citation type="submission" date="2023-07" db="EMBL/GenBank/DDBJ databases">
        <title>Genomic Encyclopedia of Type Strains, Phase IV (KMG-IV): sequencing the most valuable type-strain genomes for metagenomic binning, comparative biology and taxonomic classification.</title>
        <authorList>
            <person name="Goeker M."/>
        </authorList>
    </citation>
    <scope>NUCLEOTIDE SEQUENCE [LARGE SCALE GENOMIC DNA]</scope>
    <source>
        <strain evidence="2 3">DSM 100301</strain>
    </source>
</reference>
<feature type="transmembrane region" description="Helical" evidence="1">
    <location>
        <begin position="18"/>
        <end position="35"/>
    </location>
</feature>
<feature type="transmembrane region" description="Helical" evidence="1">
    <location>
        <begin position="132"/>
        <end position="151"/>
    </location>
</feature>
<accession>A0ABU0IAK2</accession>
<proteinExistence type="predicted"/>
<evidence type="ECO:0000313" key="3">
    <source>
        <dbReference type="Proteomes" id="UP001235269"/>
    </source>
</evidence>
<comment type="caution">
    <text evidence="2">The sequence shown here is derived from an EMBL/GenBank/DDBJ whole genome shotgun (WGS) entry which is preliminary data.</text>
</comment>
<feature type="transmembrane region" description="Helical" evidence="1">
    <location>
        <begin position="195"/>
        <end position="218"/>
    </location>
</feature>
<dbReference type="SUPFAM" id="SSF103491">
    <property type="entry name" value="Preprotein translocase SecY subunit"/>
    <property type="match status" value="1"/>
</dbReference>
<feature type="transmembrane region" description="Helical" evidence="1">
    <location>
        <begin position="230"/>
        <end position="248"/>
    </location>
</feature>
<feature type="transmembrane region" description="Helical" evidence="1">
    <location>
        <begin position="98"/>
        <end position="117"/>
    </location>
</feature>
<organism evidence="2 3">
    <name type="scientific">Rhizobium paknamense</name>
    <dbReference type="NCBI Taxonomy" id="1206817"/>
    <lineage>
        <taxon>Bacteria</taxon>
        <taxon>Pseudomonadati</taxon>
        <taxon>Pseudomonadota</taxon>
        <taxon>Alphaproteobacteria</taxon>
        <taxon>Hyphomicrobiales</taxon>
        <taxon>Rhizobiaceae</taxon>
        <taxon>Rhizobium/Agrobacterium group</taxon>
        <taxon>Rhizobium</taxon>
    </lineage>
</organism>
<feature type="transmembrane region" description="Helical" evidence="1">
    <location>
        <begin position="163"/>
        <end position="183"/>
    </location>
</feature>
<dbReference type="InterPro" id="IPR023201">
    <property type="entry name" value="SecY_dom_sf"/>
</dbReference>
<keyword evidence="1" id="KW-0812">Transmembrane</keyword>
<protein>
    <recommendedName>
        <fullName evidence="4">Preprotein translocase subunit SecY</fullName>
    </recommendedName>
</protein>
<gene>
    <name evidence="2" type="ORF">QO005_000626</name>
</gene>
<dbReference type="EMBL" id="JAUSWH010000001">
    <property type="protein sequence ID" value="MDQ0454311.1"/>
    <property type="molecule type" value="Genomic_DNA"/>
</dbReference>